<reference evidence="1 2" key="1">
    <citation type="submission" date="2023-09" db="EMBL/GenBank/DDBJ databases">
        <authorList>
            <person name="Rey-Velasco X."/>
        </authorList>
    </citation>
    <scope>NUCLEOTIDE SEQUENCE [LARGE SCALE GENOMIC DNA]</scope>
    <source>
        <strain evidence="1 2">F394</strain>
    </source>
</reference>
<evidence type="ECO:0000313" key="1">
    <source>
        <dbReference type="EMBL" id="MDT0630588.1"/>
    </source>
</evidence>
<name>A0ABU3BMT2_9BACT</name>
<keyword evidence="2" id="KW-1185">Reference proteome</keyword>
<dbReference type="RefSeq" id="WP_311661794.1">
    <property type="nucleotide sequence ID" value="NZ_JAVRHT010000003.1"/>
</dbReference>
<dbReference type="EMBL" id="JAVRHT010000003">
    <property type="protein sequence ID" value="MDT0630588.1"/>
    <property type="molecule type" value="Genomic_DNA"/>
</dbReference>
<accession>A0ABU3BMT2</accession>
<comment type="caution">
    <text evidence="1">The sequence shown here is derived from an EMBL/GenBank/DDBJ whole genome shotgun (WGS) entry which is preliminary data.</text>
</comment>
<organism evidence="1 2">
    <name type="scientific">Rubrivirga litoralis</name>
    <dbReference type="NCBI Taxonomy" id="3075598"/>
    <lineage>
        <taxon>Bacteria</taxon>
        <taxon>Pseudomonadati</taxon>
        <taxon>Rhodothermota</taxon>
        <taxon>Rhodothermia</taxon>
        <taxon>Rhodothermales</taxon>
        <taxon>Rubricoccaceae</taxon>
        <taxon>Rubrivirga</taxon>
    </lineage>
</organism>
<dbReference type="Proteomes" id="UP001267426">
    <property type="component" value="Unassembled WGS sequence"/>
</dbReference>
<gene>
    <name evidence="1" type="ORF">RM540_02405</name>
</gene>
<proteinExistence type="predicted"/>
<evidence type="ECO:0000313" key="2">
    <source>
        <dbReference type="Proteomes" id="UP001267426"/>
    </source>
</evidence>
<sequence>MPQFETAPLNGPSAFVRARSAEGAVADAAGRDVEAVEVGDAEAGSGWREATVDGAPWGRVRPRDRMRFRRD</sequence>
<protein>
    <submittedName>
        <fullName evidence="1">Uncharacterized protein</fullName>
    </submittedName>
</protein>